<dbReference type="OrthoDB" id="199263at2759"/>
<dbReference type="AlphaFoldDB" id="A0A1Z5K5B4"/>
<sequence length="220" mass="24297">MKRLPGVMTAVAAQSEYEITRAQNIERNNARLRALGLITEDEERQSNAAGWGKQSKPLKQVNSQSASTSKEKQNKKRPSPSAVSEGRKSRRLLGLQAEHSTSTATPAELQDLPIIPVEQRHQTRQEAALRYYQSSDDATQKAAAENPTATYEHCLMRIQSMTHAGLAKRIKVMERAAGKHCVVKMAIFAKCLQDEGLSELAADAKEALERLKALQPPPDL</sequence>
<keyword evidence="3" id="KW-1185">Reference proteome</keyword>
<feature type="region of interest" description="Disordered" evidence="1">
    <location>
        <begin position="40"/>
        <end position="89"/>
    </location>
</feature>
<evidence type="ECO:0000313" key="2">
    <source>
        <dbReference type="EMBL" id="GAX21463.1"/>
    </source>
</evidence>
<reference evidence="2 3" key="1">
    <citation type="journal article" date="2015" name="Plant Cell">
        <title>Oil accumulation by the oleaginous diatom Fistulifera solaris as revealed by the genome and transcriptome.</title>
        <authorList>
            <person name="Tanaka T."/>
            <person name="Maeda Y."/>
            <person name="Veluchamy A."/>
            <person name="Tanaka M."/>
            <person name="Abida H."/>
            <person name="Marechal E."/>
            <person name="Bowler C."/>
            <person name="Muto M."/>
            <person name="Sunaga Y."/>
            <person name="Tanaka M."/>
            <person name="Yoshino T."/>
            <person name="Taniguchi T."/>
            <person name="Fukuda Y."/>
            <person name="Nemoto M."/>
            <person name="Matsumoto M."/>
            <person name="Wong P.S."/>
            <person name="Aburatani S."/>
            <person name="Fujibuchi W."/>
        </authorList>
    </citation>
    <scope>NUCLEOTIDE SEQUENCE [LARGE SCALE GENOMIC DNA]</scope>
    <source>
        <strain evidence="2 3">JPCC DA0580</strain>
    </source>
</reference>
<dbReference type="Proteomes" id="UP000198406">
    <property type="component" value="Unassembled WGS sequence"/>
</dbReference>
<accession>A0A1Z5K5B4</accession>
<evidence type="ECO:0000256" key="1">
    <source>
        <dbReference type="SAM" id="MobiDB-lite"/>
    </source>
</evidence>
<protein>
    <submittedName>
        <fullName evidence="2">Uncharacterized protein</fullName>
    </submittedName>
</protein>
<dbReference type="InParanoid" id="A0A1Z5K5B4"/>
<proteinExistence type="predicted"/>
<name>A0A1Z5K5B4_FISSO</name>
<comment type="caution">
    <text evidence="2">The sequence shown here is derived from an EMBL/GenBank/DDBJ whole genome shotgun (WGS) entry which is preliminary data.</text>
</comment>
<evidence type="ECO:0000313" key="3">
    <source>
        <dbReference type="Proteomes" id="UP000198406"/>
    </source>
</evidence>
<gene>
    <name evidence="2" type="ORF">FisN_10Hh042</name>
</gene>
<organism evidence="2 3">
    <name type="scientific">Fistulifera solaris</name>
    <name type="common">Oleaginous diatom</name>
    <dbReference type="NCBI Taxonomy" id="1519565"/>
    <lineage>
        <taxon>Eukaryota</taxon>
        <taxon>Sar</taxon>
        <taxon>Stramenopiles</taxon>
        <taxon>Ochrophyta</taxon>
        <taxon>Bacillariophyta</taxon>
        <taxon>Bacillariophyceae</taxon>
        <taxon>Bacillariophycidae</taxon>
        <taxon>Naviculales</taxon>
        <taxon>Naviculaceae</taxon>
        <taxon>Fistulifera</taxon>
    </lineage>
</organism>
<dbReference type="EMBL" id="BDSP01000167">
    <property type="protein sequence ID" value="GAX21463.1"/>
    <property type="molecule type" value="Genomic_DNA"/>
</dbReference>